<keyword evidence="2 3" id="KW-0456">Lyase</keyword>
<dbReference type="GO" id="GO:0016829">
    <property type="term" value="F:lyase activity"/>
    <property type="evidence" value="ECO:0007669"/>
    <property type="project" value="UniProtKB-KW"/>
</dbReference>
<dbReference type="InterPro" id="IPR016938">
    <property type="entry name" value="UPF0317"/>
</dbReference>
<evidence type="ECO:0000256" key="2">
    <source>
        <dbReference type="ARBA" id="ARBA00023239"/>
    </source>
</evidence>
<protein>
    <recommendedName>
        <fullName evidence="3">Putative hydro-lyase F0161_04495</fullName>
        <ecNumber evidence="3">4.2.1.-</ecNumber>
    </recommendedName>
</protein>
<reference evidence="4 5" key="1">
    <citation type="submission" date="2019-09" db="EMBL/GenBank/DDBJ databases">
        <title>Complete Genome Sequence of Lactobacillus nenjiangensis SH-Y15, isolated from sauerkraut.</title>
        <authorList>
            <person name="Yang H."/>
        </authorList>
    </citation>
    <scope>NUCLEOTIDE SEQUENCE [LARGE SCALE GENOMIC DNA]</scope>
    <source>
        <strain evidence="4 5">SH-Y15</strain>
    </source>
</reference>
<dbReference type="PANTHER" id="PTHR32022">
    <property type="entry name" value="D-GLUTAMATE CYCLASE, MITOCHONDRIAL"/>
    <property type="match status" value="1"/>
</dbReference>
<dbReference type="PIRSF" id="PIRSF029755">
    <property type="entry name" value="UCP029755"/>
    <property type="match status" value="1"/>
</dbReference>
<dbReference type="FunFam" id="3.30.2040.10:FF:000001">
    <property type="entry name" value="D-glutamate cyclase, mitochondrial"/>
    <property type="match status" value="1"/>
</dbReference>
<dbReference type="KEGG" id="lnn:F0161_04495"/>
<dbReference type="Pfam" id="PF07286">
    <property type="entry name" value="D-Glu_cyclase"/>
    <property type="match status" value="1"/>
</dbReference>
<sequence length="262" mass="28766">MDKQLSPVELRHQIRSGEFSDQTSGLCPGYTQANLVILPKADAYDFLLFAQRNPKPCPILEVTDLGSKNLHTFASDVDIASDFPKYRVFKNGELVAEPTDVNDIWRDDLVSFLIGCSFSFEASLITAGIEVRHITAGTNVPMYNTNIPTKAAGKFHGNYVVSMRPIPQNQVVKAVTITERLPQVHGTPIQIDHPETIGITDINHPDYGDAVEIKDGEVPVFWACGVTPQAAIMASKPEFVITHAPGHMLVTDVKDVDLSDIL</sequence>
<evidence type="ECO:0000256" key="3">
    <source>
        <dbReference type="HAMAP-Rule" id="MF_01830"/>
    </source>
</evidence>
<dbReference type="SUPFAM" id="SSF160920">
    <property type="entry name" value="PSTPO5379-like"/>
    <property type="match status" value="1"/>
</dbReference>
<dbReference type="EMBL" id="CP043939">
    <property type="protein sequence ID" value="QER67188.1"/>
    <property type="molecule type" value="Genomic_DNA"/>
</dbReference>
<accession>A0A5P1X4I3</accession>
<dbReference type="EC" id="4.2.1.-" evidence="3"/>
<dbReference type="InterPro" id="IPR038021">
    <property type="entry name" value="Putative_hydro-lyase"/>
</dbReference>
<proteinExistence type="inferred from homology"/>
<evidence type="ECO:0000313" key="4">
    <source>
        <dbReference type="EMBL" id="QER67188.1"/>
    </source>
</evidence>
<evidence type="ECO:0000313" key="5">
    <source>
        <dbReference type="Proteomes" id="UP000325295"/>
    </source>
</evidence>
<name>A0A5P1X4I3_9LACO</name>
<dbReference type="AlphaFoldDB" id="A0A5P1X4I3"/>
<comment type="similarity">
    <text evidence="1 3">Belongs to the D-glutamate cyclase family.</text>
</comment>
<dbReference type="Gene3D" id="3.30.2040.10">
    <property type="entry name" value="PSTPO5379-like domain"/>
    <property type="match status" value="1"/>
</dbReference>
<keyword evidence="5" id="KW-1185">Reference proteome</keyword>
<dbReference type="RefSeq" id="WP_150203843.1">
    <property type="nucleotide sequence ID" value="NZ_CP043939.1"/>
</dbReference>
<dbReference type="PANTHER" id="PTHR32022:SF10">
    <property type="entry name" value="D-GLUTAMATE CYCLASE, MITOCHONDRIAL"/>
    <property type="match status" value="1"/>
</dbReference>
<dbReference type="HAMAP" id="MF_01830">
    <property type="entry name" value="Hydro_lyase"/>
    <property type="match status" value="1"/>
</dbReference>
<dbReference type="Gene3D" id="3.40.1640.10">
    <property type="entry name" value="PSTPO5379-like"/>
    <property type="match status" value="1"/>
</dbReference>
<organism evidence="4 5">
    <name type="scientific">Paucilactobacillus nenjiangensis</name>
    <dbReference type="NCBI Taxonomy" id="1296540"/>
    <lineage>
        <taxon>Bacteria</taxon>
        <taxon>Bacillati</taxon>
        <taxon>Bacillota</taxon>
        <taxon>Bacilli</taxon>
        <taxon>Lactobacillales</taxon>
        <taxon>Lactobacillaceae</taxon>
        <taxon>Paucilactobacillus</taxon>
    </lineage>
</organism>
<dbReference type="Proteomes" id="UP000325295">
    <property type="component" value="Chromosome"/>
</dbReference>
<dbReference type="InterPro" id="IPR009906">
    <property type="entry name" value="D-Glu_cyclase"/>
</dbReference>
<dbReference type="NCBIfam" id="NF003969">
    <property type="entry name" value="PRK05463.1"/>
    <property type="match status" value="1"/>
</dbReference>
<dbReference type="OrthoDB" id="149585at2"/>
<gene>
    <name evidence="4" type="ORF">F0161_04495</name>
</gene>
<evidence type="ECO:0000256" key="1">
    <source>
        <dbReference type="ARBA" id="ARBA00007896"/>
    </source>
</evidence>